<evidence type="ECO:0000313" key="4">
    <source>
        <dbReference type="Proteomes" id="UP001284601"/>
    </source>
</evidence>
<reference evidence="3 4" key="2">
    <citation type="submission" date="2023-10" db="EMBL/GenBank/DDBJ databases">
        <authorList>
            <person name="Han X.F."/>
        </authorList>
    </citation>
    <scope>NUCLEOTIDE SEQUENCE [LARGE SCALE GENOMIC DNA]</scope>
    <source>
        <strain evidence="3 4">KCTC 39840</strain>
    </source>
</reference>
<protein>
    <submittedName>
        <fullName evidence="3">Uncharacterized protein</fullName>
    </submittedName>
</protein>
<gene>
    <name evidence="3" type="ORF">R7226_12080</name>
</gene>
<evidence type="ECO:0000256" key="2">
    <source>
        <dbReference type="SAM" id="SignalP"/>
    </source>
</evidence>
<feature type="compositionally biased region" description="Pro residues" evidence="1">
    <location>
        <begin position="107"/>
        <end position="116"/>
    </location>
</feature>
<keyword evidence="2" id="KW-0732">Signal</keyword>
<feature type="signal peptide" evidence="2">
    <location>
        <begin position="1"/>
        <end position="27"/>
    </location>
</feature>
<accession>A0ABU4HP55</accession>
<feature type="region of interest" description="Disordered" evidence="1">
    <location>
        <begin position="104"/>
        <end position="123"/>
    </location>
</feature>
<name>A0ABU4HP55_9ACTN</name>
<keyword evidence="4" id="KW-1185">Reference proteome</keyword>
<proteinExistence type="predicted"/>
<dbReference type="Proteomes" id="UP001284601">
    <property type="component" value="Unassembled WGS sequence"/>
</dbReference>
<reference evidence="4" key="1">
    <citation type="submission" date="2023-07" db="EMBL/GenBank/DDBJ databases">
        <title>Conexibacter stalactiti sp. nov., isolated from stalactites in a lava cave and emended description of the genus Conexibacter.</title>
        <authorList>
            <person name="Lee S.D."/>
        </authorList>
    </citation>
    <scope>NUCLEOTIDE SEQUENCE [LARGE SCALE GENOMIC DNA]</scope>
    <source>
        <strain evidence="4">KCTC 39840</strain>
    </source>
</reference>
<feature type="chain" id="PRO_5045253751" evidence="2">
    <location>
        <begin position="28"/>
        <end position="297"/>
    </location>
</feature>
<evidence type="ECO:0000313" key="3">
    <source>
        <dbReference type="EMBL" id="MDW5595082.1"/>
    </source>
</evidence>
<sequence>MLKGIIRVALVASLMAVFALPAATASAATRCPATFQVLHNDRIGAMSLPAGAYYVTVNKLTCAQASTLFADFLQDYDGDLPYPWRLNASAKSFTNGSSSFSVKLAAPSPPAPPTPPNGGSTTCGGSFSVLHNDRIGSVSLPRGQYTIAIQRGLTCAQASAQFAQFLDMPRGVPAPWTITGSTGKASFQDNMGGFAFTATRNSSNTGGGGRSAYVCGTFRVMHNDHIGSLYVPKGTYEITLPVGSAMSCTAATRQFDAFLDAEALPRPWVLNAANATFSRGAGSAQTFGIDPISGSIR</sequence>
<comment type="caution">
    <text evidence="3">The sequence shown here is derived from an EMBL/GenBank/DDBJ whole genome shotgun (WGS) entry which is preliminary data.</text>
</comment>
<dbReference type="RefSeq" id="WP_318597416.1">
    <property type="nucleotide sequence ID" value="NZ_JAWSTH010000027.1"/>
</dbReference>
<evidence type="ECO:0000256" key="1">
    <source>
        <dbReference type="SAM" id="MobiDB-lite"/>
    </source>
</evidence>
<organism evidence="3 4">
    <name type="scientific">Conexibacter stalactiti</name>
    <dbReference type="NCBI Taxonomy" id="1940611"/>
    <lineage>
        <taxon>Bacteria</taxon>
        <taxon>Bacillati</taxon>
        <taxon>Actinomycetota</taxon>
        <taxon>Thermoleophilia</taxon>
        <taxon>Solirubrobacterales</taxon>
        <taxon>Conexibacteraceae</taxon>
        <taxon>Conexibacter</taxon>
    </lineage>
</organism>
<dbReference type="EMBL" id="JAWSTH010000027">
    <property type="protein sequence ID" value="MDW5595082.1"/>
    <property type="molecule type" value="Genomic_DNA"/>
</dbReference>